<dbReference type="EMBL" id="JACOPQ010000001">
    <property type="protein sequence ID" value="MBC5735808.1"/>
    <property type="molecule type" value="Genomic_DNA"/>
</dbReference>
<evidence type="ECO:0000259" key="6">
    <source>
        <dbReference type="Pfam" id="PF06925"/>
    </source>
</evidence>
<comment type="subcellular location">
    <subcellularLocation>
        <location evidence="1">Membrane</location>
    </subcellularLocation>
</comment>
<evidence type="ECO:0000256" key="4">
    <source>
        <dbReference type="ARBA" id="ARBA00022679"/>
    </source>
</evidence>
<dbReference type="GO" id="GO:0009247">
    <property type="term" value="P:glycolipid biosynthetic process"/>
    <property type="evidence" value="ECO:0007669"/>
    <property type="project" value="InterPro"/>
</dbReference>
<dbReference type="SUPFAM" id="SSF53756">
    <property type="entry name" value="UDP-Glycosyltransferase/glycogen phosphorylase"/>
    <property type="match status" value="1"/>
</dbReference>
<evidence type="ECO:0000256" key="3">
    <source>
        <dbReference type="ARBA" id="ARBA00022676"/>
    </source>
</evidence>
<dbReference type="Pfam" id="PF06925">
    <property type="entry name" value="MGDG_synth"/>
    <property type="match status" value="1"/>
</dbReference>
<comment type="similarity">
    <text evidence="2">Belongs to the glycosyltransferase 28 family.</text>
</comment>
<keyword evidence="3" id="KW-0328">Glycosyltransferase</keyword>
<accession>A0A8J6J8U4</accession>
<sequence length="363" mass="40464">MNILILTGKFGMGHWSASQSLRQQFLREDPDAEAEVLDLIDYAMPSASDAWYKGFSLLVTHGSGLFNTYYKMTENMEGEARPPFEGHFVDKLQDLLEDRRPDLVVATHPLCAQLVSRYKWETGSALPLVTCITDLSVHSEWINRGTDFYLVGTPELGELLAEKGVDRERIIPAGIPVKAEFKETPHNRGGKRRHLLIMGGGLGLLPKKDKFYEELNALPGVKTTIIAGRNEKLRERLAGKYGNIEVVGYTDRVHEYMASADLMLSKPGGITLFEAISSELPLLAWEPFLQQEINNARFLTRAGIGVIAAKETEDCLSAIREVINDGERLEWMADNMRRLKSQLEENCLGRILAGLSVTKGACA</sequence>
<dbReference type="Gene3D" id="3.40.50.2000">
    <property type="entry name" value="Glycogen Phosphorylase B"/>
    <property type="match status" value="1"/>
</dbReference>
<protein>
    <submittedName>
        <fullName evidence="7">UDP-diphospho-muramoylpentapeptide beta-N-acetylglucosaminyltransferase</fullName>
    </submittedName>
</protein>
<feature type="domain" description="Glycosyl transferase family 28 C-terminal" evidence="5">
    <location>
        <begin position="223"/>
        <end position="336"/>
    </location>
</feature>
<dbReference type="InterPro" id="IPR007235">
    <property type="entry name" value="Glyco_trans_28_C"/>
</dbReference>
<evidence type="ECO:0000313" key="8">
    <source>
        <dbReference type="Proteomes" id="UP000607645"/>
    </source>
</evidence>
<keyword evidence="4" id="KW-0808">Transferase</keyword>
<dbReference type="InterPro" id="IPR050519">
    <property type="entry name" value="Glycosyltransf_28_UgtP"/>
</dbReference>
<feature type="domain" description="Diacylglycerol glucosyltransferase N-terminal" evidence="6">
    <location>
        <begin position="14"/>
        <end position="177"/>
    </location>
</feature>
<keyword evidence="8" id="KW-1185">Reference proteome</keyword>
<gene>
    <name evidence="7" type="ORF">H8S62_02120</name>
</gene>
<proteinExistence type="inferred from homology"/>
<name>A0A8J6J8U4_9FIRM</name>
<organism evidence="7 8">
    <name type="scientific">Lawsonibacter faecis</name>
    <dbReference type="NCBI Taxonomy" id="2763052"/>
    <lineage>
        <taxon>Bacteria</taxon>
        <taxon>Bacillati</taxon>
        <taxon>Bacillota</taxon>
        <taxon>Clostridia</taxon>
        <taxon>Eubacteriales</taxon>
        <taxon>Oscillospiraceae</taxon>
        <taxon>Lawsonibacter</taxon>
    </lineage>
</organism>
<evidence type="ECO:0000259" key="5">
    <source>
        <dbReference type="Pfam" id="PF04101"/>
    </source>
</evidence>
<evidence type="ECO:0000256" key="1">
    <source>
        <dbReference type="ARBA" id="ARBA00004370"/>
    </source>
</evidence>
<dbReference type="InterPro" id="IPR009695">
    <property type="entry name" value="Diacylglyc_glucosyltr_N"/>
</dbReference>
<dbReference type="AlphaFoldDB" id="A0A8J6J8U4"/>
<dbReference type="PANTHER" id="PTHR43025">
    <property type="entry name" value="MONOGALACTOSYLDIACYLGLYCEROL SYNTHASE"/>
    <property type="match status" value="1"/>
</dbReference>
<dbReference type="RefSeq" id="WP_186918324.1">
    <property type="nucleotide sequence ID" value="NZ_JACOPQ010000001.1"/>
</dbReference>
<evidence type="ECO:0000256" key="2">
    <source>
        <dbReference type="ARBA" id="ARBA00006962"/>
    </source>
</evidence>
<dbReference type="Pfam" id="PF04101">
    <property type="entry name" value="Glyco_tran_28_C"/>
    <property type="match status" value="1"/>
</dbReference>
<dbReference type="GO" id="GO:0016758">
    <property type="term" value="F:hexosyltransferase activity"/>
    <property type="evidence" value="ECO:0007669"/>
    <property type="project" value="InterPro"/>
</dbReference>
<dbReference type="PANTHER" id="PTHR43025:SF3">
    <property type="entry name" value="MONOGALACTOSYLDIACYLGLYCEROL SYNTHASE 1, CHLOROPLASTIC"/>
    <property type="match status" value="1"/>
</dbReference>
<evidence type="ECO:0000313" key="7">
    <source>
        <dbReference type="EMBL" id="MBC5735808.1"/>
    </source>
</evidence>
<dbReference type="GO" id="GO:0016020">
    <property type="term" value="C:membrane"/>
    <property type="evidence" value="ECO:0007669"/>
    <property type="project" value="UniProtKB-SubCell"/>
</dbReference>
<comment type="caution">
    <text evidence="7">The sequence shown here is derived from an EMBL/GenBank/DDBJ whole genome shotgun (WGS) entry which is preliminary data.</text>
</comment>
<dbReference type="Proteomes" id="UP000607645">
    <property type="component" value="Unassembled WGS sequence"/>
</dbReference>
<reference evidence="7" key="1">
    <citation type="submission" date="2020-08" db="EMBL/GenBank/DDBJ databases">
        <title>Genome public.</title>
        <authorList>
            <person name="Liu C."/>
            <person name="Sun Q."/>
        </authorList>
    </citation>
    <scope>NUCLEOTIDE SEQUENCE</scope>
    <source>
        <strain evidence="7">NSJ-52</strain>
    </source>
</reference>